<evidence type="ECO:0000313" key="1">
    <source>
        <dbReference type="EMBL" id="KAF1374100.1"/>
    </source>
</evidence>
<sequence length="87" mass="9766">MTSHRHQLFGTVGLTTTAQKCSLEWIADWGHRRDTAGSEALADRGQRRSPVMGGLGCLAELQQWTEEFLHEKFHLSESTLVLEITLS</sequence>
<name>A0A6A5E1G0_PERFL</name>
<dbReference type="Proteomes" id="UP000465112">
    <property type="component" value="Chromosome 21"/>
</dbReference>
<protein>
    <submittedName>
        <fullName evidence="1">Uncharacterized protein</fullName>
    </submittedName>
</protein>
<evidence type="ECO:0000313" key="2">
    <source>
        <dbReference type="Proteomes" id="UP000465112"/>
    </source>
</evidence>
<reference evidence="1 2" key="1">
    <citation type="submission" date="2019-06" db="EMBL/GenBank/DDBJ databases">
        <title>A chromosome-scale genome assembly of the European perch, Perca fluviatilis.</title>
        <authorList>
            <person name="Roques C."/>
            <person name="Zahm M."/>
            <person name="Cabau C."/>
            <person name="Klopp C."/>
            <person name="Bouchez O."/>
            <person name="Donnadieu C."/>
            <person name="Kuhl H."/>
            <person name="Gislard M."/>
            <person name="Guendouz S."/>
            <person name="Journot L."/>
            <person name="Haffray P."/>
            <person name="Bestin A."/>
            <person name="Morvezen R."/>
            <person name="Feron R."/>
            <person name="Wen M."/>
            <person name="Jouanno E."/>
            <person name="Herpin A."/>
            <person name="Schartl M."/>
            <person name="Postlethwait J."/>
            <person name="Schaerlinger B."/>
            <person name="Chardard D."/>
            <person name="Lecocq T."/>
            <person name="Poncet C."/>
            <person name="Jaffrelo L."/>
            <person name="Lampietro C."/>
            <person name="Guiguen Y."/>
        </authorList>
    </citation>
    <scope>NUCLEOTIDE SEQUENCE [LARGE SCALE GENOMIC DNA]</scope>
    <source>
        <tissue evidence="1">Blood</tissue>
    </source>
</reference>
<gene>
    <name evidence="1" type="ORF">PFLUV_G00245740</name>
</gene>
<dbReference type="AlphaFoldDB" id="A0A6A5E1G0"/>
<organism evidence="1 2">
    <name type="scientific">Perca fluviatilis</name>
    <name type="common">European perch</name>
    <dbReference type="NCBI Taxonomy" id="8168"/>
    <lineage>
        <taxon>Eukaryota</taxon>
        <taxon>Metazoa</taxon>
        <taxon>Chordata</taxon>
        <taxon>Craniata</taxon>
        <taxon>Vertebrata</taxon>
        <taxon>Euteleostomi</taxon>
        <taxon>Actinopterygii</taxon>
        <taxon>Neopterygii</taxon>
        <taxon>Teleostei</taxon>
        <taxon>Neoteleostei</taxon>
        <taxon>Acanthomorphata</taxon>
        <taxon>Eupercaria</taxon>
        <taxon>Perciformes</taxon>
        <taxon>Percoidei</taxon>
        <taxon>Percidae</taxon>
        <taxon>Percinae</taxon>
        <taxon>Perca</taxon>
    </lineage>
</organism>
<accession>A0A6A5E1G0</accession>
<proteinExistence type="predicted"/>
<dbReference type="EMBL" id="VHII01000021">
    <property type="protein sequence ID" value="KAF1374100.1"/>
    <property type="molecule type" value="Genomic_DNA"/>
</dbReference>
<comment type="caution">
    <text evidence="1">The sequence shown here is derived from an EMBL/GenBank/DDBJ whole genome shotgun (WGS) entry which is preliminary data.</text>
</comment>
<keyword evidence="2" id="KW-1185">Reference proteome</keyword>